<dbReference type="UniPathway" id="UPA00344"/>
<dbReference type="EMBL" id="CP003349">
    <property type="protein sequence ID" value="AFD07050.1"/>
    <property type="molecule type" value="Genomic_DNA"/>
</dbReference>
<dbReference type="InterPro" id="IPR003749">
    <property type="entry name" value="ThiS/MoaD-like"/>
</dbReference>
<dbReference type="RefSeq" id="WP_014680277.1">
    <property type="nucleotide sequence ID" value="NC_017770.1"/>
</dbReference>
<dbReference type="GO" id="GO:0000166">
    <property type="term" value="F:nucleotide binding"/>
    <property type="evidence" value="ECO:0007669"/>
    <property type="project" value="UniProtKB-KW"/>
</dbReference>
<dbReference type="InterPro" id="IPR012675">
    <property type="entry name" value="Beta-grasp_dom_sf"/>
</dbReference>
<dbReference type="AlphaFoldDB" id="H8KW29"/>
<dbReference type="Gene3D" id="3.10.20.30">
    <property type="match status" value="1"/>
</dbReference>
<dbReference type="OrthoDB" id="598356at2"/>
<dbReference type="InterPro" id="IPR044672">
    <property type="entry name" value="MOCS2A"/>
</dbReference>
<dbReference type="PANTHER" id="PTHR33359:SF1">
    <property type="entry name" value="MOLYBDOPTERIN SYNTHASE SULFUR CARRIER SUBUNIT"/>
    <property type="match status" value="1"/>
</dbReference>
<dbReference type="STRING" id="929556.Solca_1995"/>
<accession>H8KW29</accession>
<keyword evidence="5" id="KW-1185">Reference proteome</keyword>
<dbReference type="GO" id="GO:1990133">
    <property type="term" value="C:molybdopterin adenylyltransferase complex"/>
    <property type="evidence" value="ECO:0007669"/>
    <property type="project" value="TreeGrafter"/>
</dbReference>
<gene>
    <name evidence="4" type="ordered locus">Solca_1995</name>
</gene>
<dbReference type="CDD" id="cd00754">
    <property type="entry name" value="Ubl_MoaD"/>
    <property type="match status" value="1"/>
</dbReference>
<dbReference type="GO" id="GO:0006777">
    <property type="term" value="P:Mo-molybdopterin cofactor biosynthetic process"/>
    <property type="evidence" value="ECO:0007669"/>
    <property type="project" value="InterPro"/>
</dbReference>
<name>H8KW29_SOLCM</name>
<dbReference type="HOGENOM" id="CLU_114601_4_1_10"/>
<evidence type="ECO:0000256" key="2">
    <source>
        <dbReference type="ARBA" id="ARBA00024200"/>
    </source>
</evidence>
<evidence type="ECO:0000256" key="3">
    <source>
        <dbReference type="ARBA" id="ARBA00024247"/>
    </source>
</evidence>
<evidence type="ECO:0000256" key="1">
    <source>
        <dbReference type="ARBA" id="ARBA00022741"/>
    </source>
</evidence>
<dbReference type="NCBIfam" id="TIGR01682">
    <property type="entry name" value="moaD"/>
    <property type="match status" value="1"/>
</dbReference>
<comment type="similarity">
    <text evidence="2">Belongs to the MoaD family.</text>
</comment>
<reference evidence="4" key="1">
    <citation type="submission" date="2012-02" db="EMBL/GenBank/DDBJ databases">
        <title>The complete genome of Solitalea canadensis DSM 3403.</title>
        <authorList>
            <consortium name="US DOE Joint Genome Institute (JGI-PGF)"/>
            <person name="Lucas S."/>
            <person name="Copeland A."/>
            <person name="Lapidus A."/>
            <person name="Glavina del Rio T."/>
            <person name="Dalin E."/>
            <person name="Tice H."/>
            <person name="Bruce D."/>
            <person name="Goodwin L."/>
            <person name="Pitluck S."/>
            <person name="Peters L."/>
            <person name="Ovchinnikova G."/>
            <person name="Lu M."/>
            <person name="Kyrpides N."/>
            <person name="Mavromatis K."/>
            <person name="Ivanova N."/>
            <person name="Brettin T."/>
            <person name="Detter J.C."/>
            <person name="Han C."/>
            <person name="Larimer F."/>
            <person name="Land M."/>
            <person name="Hauser L."/>
            <person name="Markowitz V."/>
            <person name="Cheng J.-F."/>
            <person name="Hugenholtz P."/>
            <person name="Woyke T."/>
            <person name="Wu D."/>
            <person name="Spring S."/>
            <person name="Schroeder M."/>
            <person name="Kopitz M."/>
            <person name="Brambilla E."/>
            <person name="Klenk H.-P."/>
            <person name="Eisen J.A."/>
        </authorList>
    </citation>
    <scope>NUCLEOTIDE SEQUENCE</scope>
    <source>
        <strain evidence="4">DSM 3403</strain>
    </source>
</reference>
<evidence type="ECO:0000313" key="4">
    <source>
        <dbReference type="EMBL" id="AFD07050.1"/>
    </source>
</evidence>
<dbReference type="PANTHER" id="PTHR33359">
    <property type="entry name" value="MOLYBDOPTERIN SYNTHASE SULFUR CARRIER SUBUNIT"/>
    <property type="match status" value="1"/>
</dbReference>
<dbReference type="Proteomes" id="UP000007590">
    <property type="component" value="Chromosome"/>
</dbReference>
<sequence length="79" mass="8592">MKHTILLFGVTKDIIGSPEYQLEGTVKSVGELRAKLYDQYPSLEKLNSLMIAVNKNYAADDVLINATDEIALIPPVSGG</sequence>
<dbReference type="KEGG" id="scn:Solca_1995"/>
<organism evidence="4 5">
    <name type="scientific">Solitalea canadensis (strain ATCC 29591 / DSM 3403 / JCM 21819 / LMG 8368 / NBRC 15130 / NCIMB 12057 / USAM 9D)</name>
    <name type="common">Flexibacter canadensis</name>
    <dbReference type="NCBI Taxonomy" id="929556"/>
    <lineage>
        <taxon>Bacteria</taxon>
        <taxon>Pseudomonadati</taxon>
        <taxon>Bacteroidota</taxon>
        <taxon>Sphingobacteriia</taxon>
        <taxon>Sphingobacteriales</taxon>
        <taxon>Sphingobacteriaceae</taxon>
        <taxon>Solitalea</taxon>
    </lineage>
</organism>
<dbReference type="eggNOG" id="COG1977">
    <property type="taxonomic scope" value="Bacteria"/>
</dbReference>
<evidence type="ECO:0000313" key="5">
    <source>
        <dbReference type="Proteomes" id="UP000007590"/>
    </source>
</evidence>
<dbReference type="Pfam" id="PF02597">
    <property type="entry name" value="ThiS"/>
    <property type="match status" value="1"/>
</dbReference>
<proteinExistence type="inferred from homology"/>
<protein>
    <recommendedName>
        <fullName evidence="3">Molybdopterin synthase sulfur carrier subunit</fullName>
    </recommendedName>
</protein>
<keyword evidence="1" id="KW-0547">Nucleotide-binding</keyword>
<dbReference type="InterPro" id="IPR016155">
    <property type="entry name" value="Mopterin_synth/thiamin_S_b"/>
</dbReference>
<dbReference type="SUPFAM" id="SSF54285">
    <property type="entry name" value="MoaD/ThiS"/>
    <property type="match status" value="1"/>
</dbReference>